<dbReference type="AlphaFoldDB" id="A0A922DZM0"/>
<proteinExistence type="predicted"/>
<dbReference type="Pfam" id="PF05678">
    <property type="entry name" value="VQ"/>
    <property type="match status" value="1"/>
</dbReference>
<name>A0A922DZM0_CARIL</name>
<dbReference type="GO" id="GO:0005634">
    <property type="term" value="C:nucleus"/>
    <property type="evidence" value="ECO:0007669"/>
    <property type="project" value="TreeGrafter"/>
</dbReference>
<dbReference type="InterPro" id="IPR008889">
    <property type="entry name" value="VQ"/>
</dbReference>
<feature type="region of interest" description="Disordered" evidence="1">
    <location>
        <begin position="20"/>
        <end position="40"/>
    </location>
</feature>
<dbReference type="PANTHER" id="PTHR33143">
    <property type="entry name" value="F16F4.1 PROTEIN-RELATED"/>
    <property type="match status" value="1"/>
</dbReference>
<evidence type="ECO:0000313" key="3">
    <source>
        <dbReference type="EMBL" id="KAG6693913.1"/>
    </source>
</evidence>
<evidence type="ECO:0000259" key="2">
    <source>
        <dbReference type="Pfam" id="PF05678"/>
    </source>
</evidence>
<accession>A0A922DZM0</accession>
<dbReference type="EMBL" id="CM031833">
    <property type="protein sequence ID" value="KAG6693913.1"/>
    <property type="molecule type" value="Genomic_DNA"/>
</dbReference>
<dbReference type="Proteomes" id="UP000811246">
    <property type="component" value="Chromosome 9"/>
</dbReference>
<evidence type="ECO:0000313" key="4">
    <source>
        <dbReference type="Proteomes" id="UP000811246"/>
    </source>
</evidence>
<organism evidence="3 4">
    <name type="scientific">Carya illinoinensis</name>
    <name type="common">Pecan</name>
    <dbReference type="NCBI Taxonomy" id="32201"/>
    <lineage>
        <taxon>Eukaryota</taxon>
        <taxon>Viridiplantae</taxon>
        <taxon>Streptophyta</taxon>
        <taxon>Embryophyta</taxon>
        <taxon>Tracheophyta</taxon>
        <taxon>Spermatophyta</taxon>
        <taxon>Magnoliopsida</taxon>
        <taxon>eudicotyledons</taxon>
        <taxon>Gunneridae</taxon>
        <taxon>Pentapetalae</taxon>
        <taxon>rosids</taxon>
        <taxon>fabids</taxon>
        <taxon>Fagales</taxon>
        <taxon>Juglandaceae</taxon>
        <taxon>Carya</taxon>
    </lineage>
</organism>
<protein>
    <recommendedName>
        <fullName evidence="2">VQ domain-containing protein</fullName>
    </recommendedName>
</protein>
<evidence type="ECO:0000256" key="1">
    <source>
        <dbReference type="SAM" id="MobiDB-lite"/>
    </source>
</evidence>
<dbReference type="PANTHER" id="PTHR33143:SF63">
    <property type="entry name" value="F16F4.1 PROTEIN"/>
    <property type="match status" value="1"/>
</dbReference>
<feature type="domain" description="VQ" evidence="2">
    <location>
        <begin position="46"/>
        <end position="69"/>
    </location>
</feature>
<gene>
    <name evidence="3" type="ORF">I3842_09G024400</name>
</gene>
<reference evidence="3" key="1">
    <citation type="submission" date="2021-01" db="EMBL/GenBank/DDBJ databases">
        <authorList>
            <person name="Lovell J.T."/>
            <person name="Bentley N."/>
            <person name="Bhattarai G."/>
            <person name="Jenkins J.W."/>
            <person name="Sreedasyam A."/>
            <person name="Alarcon Y."/>
            <person name="Bock C."/>
            <person name="Boston L."/>
            <person name="Carlson J."/>
            <person name="Cervantes K."/>
            <person name="Clermont K."/>
            <person name="Krom N."/>
            <person name="Kubenka K."/>
            <person name="Mamidi S."/>
            <person name="Mattison C."/>
            <person name="Monteros M."/>
            <person name="Pisani C."/>
            <person name="Plott C."/>
            <person name="Rajasekar S."/>
            <person name="Rhein H.S."/>
            <person name="Rohla C."/>
            <person name="Song M."/>
            <person name="Hilaire R.S."/>
            <person name="Shu S."/>
            <person name="Wells L."/>
            <person name="Wang X."/>
            <person name="Webber J."/>
            <person name="Heerema R.J."/>
            <person name="Klein P."/>
            <person name="Conner P."/>
            <person name="Grauke L."/>
            <person name="Grimwood J."/>
            <person name="Schmutz J."/>
            <person name="Randall J.J."/>
        </authorList>
    </citation>
    <scope>NUCLEOTIDE SEQUENCE</scope>
    <source>
        <tissue evidence="3">Leaf</tissue>
    </source>
</reference>
<dbReference type="OrthoDB" id="1518325at2759"/>
<dbReference type="InterPro" id="IPR039607">
    <property type="entry name" value="VQ_8/17/18/20/21/25"/>
</dbReference>
<sequence length="87" mass="9684">MSPKTKTQLQGPGAALLAVSKSSTKIIKKPPPSRRTSSPVITYLQPPEVIHVRPEEFLSTVQRLTGNQSSTYIRWTRGDINEAQRLI</sequence>
<comment type="caution">
    <text evidence="3">The sequence shown here is derived from an EMBL/GenBank/DDBJ whole genome shotgun (WGS) entry which is preliminary data.</text>
</comment>